<keyword evidence="8" id="KW-0663">Pyridoxal phosphate</keyword>
<dbReference type="Gene3D" id="3.40.50.1100">
    <property type="match status" value="2"/>
</dbReference>
<dbReference type="CTD" id="20247385"/>
<keyword evidence="13" id="KW-1185">Reference proteome</keyword>
<dbReference type="GO" id="GO:0070179">
    <property type="term" value="P:D-serine biosynthetic process"/>
    <property type="evidence" value="ECO:0007669"/>
    <property type="project" value="TreeGrafter"/>
</dbReference>
<protein>
    <recommendedName>
        <fullName evidence="6">L-serine ammonia-lyase</fullName>
        <ecNumber evidence="6">4.3.1.17</ecNumber>
    </recommendedName>
</protein>
<dbReference type="GO" id="GO:0005524">
    <property type="term" value="F:ATP binding"/>
    <property type="evidence" value="ECO:0007669"/>
    <property type="project" value="TreeGrafter"/>
</dbReference>
<evidence type="ECO:0000259" key="11">
    <source>
        <dbReference type="Pfam" id="PF00291"/>
    </source>
</evidence>
<dbReference type="Proteomes" id="UP000030746">
    <property type="component" value="Unassembled WGS sequence"/>
</dbReference>
<evidence type="ECO:0000256" key="2">
    <source>
        <dbReference type="ARBA" id="ARBA00001933"/>
    </source>
</evidence>
<evidence type="ECO:0000256" key="4">
    <source>
        <dbReference type="ARBA" id="ARBA00001946"/>
    </source>
</evidence>
<dbReference type="Pfam" id="PF00291">
    <property type="entry name" value="PALP"/>
    <property type="match status" value="1"/>
</dbReference>
<dbReference type="PROSITE" id="PS00165">
    <property type="entry name" value="DEHYDRATASE_SER_THR"/>
    <property type="match status" value="1"/>
</dbReference>
<comment type="cofactor">
    <cofactor evidence="1">
        <name>Ca(2+)</name>
        <dbReference type="ChEBI" id="CHEBI:29108"/>
    </cofactor>
</comment>
<dbReference type="FunFam" id="3.40.50.1100:FF:000007">
    <property type="entry name" value="L-threonine dehydratase catabolic TdcB"/>
    <property type="match status" value="1"/>
</dbReference>
<proteinExistence type="inferred from homology"/>
<comment type="cofactor">
    <cofactor evidence="4">
        <name>Mg(2+)</name>
        <dbReference type="ChEBI" id="CHEBI:18420"/>
    </cofactor>
</comment>
<dbReference type="STRING" id="225164.V4AGE8"/>
<dbReference type="OrthoDB" id="4418812at2759"/>
<dbReference type="InterPro" id="IPR000634">
    <property type="entry name" value="Ser/Thr_deHydtase_PyrdxlP-BS"/>
</dbReference>
<dbReference type="OMA" id="LIHPFDH"/>
<dbReference type="CDD" id="cd01562">
    <property type="entry name" value="Thr-dehyd"/>
    <property type="match status" value="1"/>
</dbReference>
<evidence type="ECO:0000256" key="3">
    <source>
        <dbReference type="ARBA" id="ARBA00001936"/>
    </source>
</evidence>
<dbReference type="PANTHER" id="PTHR43050:SF1">
    <property type="entry name" value="SERINE RACEMASE"/>
    <property type="match status" value="1"/>
</dbReference>
<comment type="cofactor">
    <cofactor evidence="2">
        <name>pyridoxal 5'-phosphate</name>
        <dbReference type="ChEBI" id="CHEBI:597326"/>
    </cofactor>
</comment>
<evidence type="ECO:0000256" key="1">
    <source>
        <dbReference type="ARBA" id="ARBA00001913"/>
    </source>
</evidence>
<dbReference type="InterPro" id="IPR001926">
    <property type="entry name" value="TrpB-like_PALP"/>
</dbReference>
<evidence type="ECO:0000313" key="12">
    <source>
        <dbReference type="EMBL" id="ESO95952.1"/>
    </source>
</evidence>
<feature type="domain" description="Tryptophan synthase beta chain-like PALP" evidence="11">
    <location>
        <begin position="20"/>
        <end position="317"/>
    </location>
</feature>
<comment type="catalytic activity">
    <reaction evidence="10">
        <text>L-serine = pyruvate + NH4(+)</text>
        <dbReference type="Rhea" id="RHEA:19169"/>
        <dbReference type="ChEBI" id="CHEBI:15361"/>
        <dbReference type="ChEBI" id="CHEBI:28938"/>
        <dbReference type="ChEBI" id="CHEBI:33384"/>
        <dbReference type="EC" id="4.3.1.17"/>
    </reaction>
</comment>
<dbReference type="PANTHER" id="PTHR43050">
    <property type="entry name" value="SERINE / THREONINE RACEMASE FAMILY MEMBER"/>
    <property type="match status" value="1"/>
</dbReference>
<dbReference type="RefSeq" id="XP_009053356.1">
    <property type="nucleotide sequence ID" value="XM_009055108.1"/>
</dbReference>
<dbReference type="KEGG" id="lgi:LOTGIDRAFT_227146"/>
<evidence type="ECO:0000256" key="10">
    <source>
        <dbReference type="ARBA" id="ARBA00049406"/>
    </source>
</evidence>
<comment type="cofactor">
    <cofactor evidence="3">
        <name>Mn(2+)</name>
        <dbReference type="ChEBI" id="CHEBI:29035"/>
    </cofactor>
</comment>
<evidence type="ECO:0000256" key="5">
    <source>
        <dbReference type="ARBA" id="ARBA00010869"/>
    </source>
</evidence>
<organism evidence="12 13">
    <name type="scientific">Lottia gigantea</name>
    <name type="common">Giant owl limpet</name>
    <dbReference type="NCBI Taxonomy" id="225164"/>
    <lineage>
        <taxon>Eukaryota</taxon>
        <taxon>Metazoa</taxon>
        <taxon>Spiralia</taxon>
        <taxon>Lophotrochozoa</taxon>
        <taxon>Mollusca</taxon>
        <taxon>Gastropoda</taxon>
        <taxon>Patellogastropoda</taxon>
        <taxon>Lottioidea</taxon>
        <taxon>Lottiidae</taxon>
        <taxon>Lottia</taxon>
    </lineage>
</organism>
<evidence type="ECO:0000256" key="9">
    <source>
        <dbReference type="ARBA" id="ARBA00023239"/>
    </source>
</evidence>
<evidence type="ECO:0000256" key="7">
    <source>
        <dbReference type="ARBA" id="ARBA00022842"/>
    </source>
</evidence>
<dbReference type="SUPFAM" id="SSF53686">
    <property type="entry name" value="Tryptophan synthase beta subunit-like PLP-dependent enzymes"/>
    <property type="match status" value="1"/>
</dbReference>
<dbReference type="GeneID" id="20247385"/>
<dbReference type="GO" id="GO:0003941">
    <property type="term" value="F:L-serine ammonia-lyase activity"/>
    <property type="evidence" value="ECO:0007669"/>
    <property type="project" value="UniProtKB-EC"/>
</dbReference>
<evidence type="ECO:0000256" key="8">
    <source>
        <dbReference type="ARBA" id="ARBA00022898"/>
    </source>
</evidence>
<evidence type="ECO:0000313" key="13">
    <source>
        <dbReference type="Proteomes" id="UP000030746"/>
    </source>
</evidence>
<dbReference type="EMBL" id="KB201563">
    <property type="protein sequence ID" value="ESO95952.1"/>
    <property type="molecule type" value="Genomic_DNA"/>
</dbReference>
<dbReference type="GO" id="GO:0030170">
    <property type="term" value="F:pyridoxal phosphate binding"/>
    <property type="evidence" value="ECO:0007669"/>
    <property type="project" value="InterPro"/>
</dbReference>
<keyword evidence="7" id="KW-0460">Magnesium</keyword>
<dbReference type="EC" id="4.3.1.17" evidence="6"/>
<dbReference type="GO" id="GO:0018114">
    <property type="term" value="F:threonine racemase activity"/>
    <property type="evidence" value="ECO:0007669"/>
    <property type="project" value="TreeGrafter"/>
</dbReference>
<evidence type="ECO:0000256" key="6">
    <source>
        <dbReference type="ARBA" id="ARBA00012093"/>
    </source>
</evidence>
<dbReference type="InterPro" id="IPR036052">
    <property type="entry name" value="TrpB-like_PALP_sf"/>
</dbReference>
<reference evidence="12 13" key="1">
    <citation type="journal article" date="2013" name="Nature">
        <title>Insights into bilaterian evolution from three spiralian genomes.</title>
        <authorList>
            <person name="Simakov O."/>
            <person name="Marletaz F."/>
            <person name="Cho S.J."/>
            <person name="Edsinger-Gonzales E."/>
            <person name="Havlak P."/>
            <person name="Hellsten U."/>
            <person name="Kuo D.H."/>
            <person name="Larsson T."/>
            <person name="Lv J."/>
            <person name="Arendt D."/>
            <person name="Savage R."/>
            <person name="Osoegawa K."/>
            <person name="de Jong P."/>
            <person name="Grimwood J."/>
            <person name="Chapman J.A."/>
            <person name="Shapiro H."/>
            <person name="Aerts A."/>
            <person name="Otillar R.P."/>
            <person name="Terry A.Y."/>
            <person name="Boore J.L."/>
            <person name="Grigoriev I.V."/>
            <person name="Lindberg D.R."/>
            <person name="Seaver E.C."/>
            <person name="Weisblat D.A."/>
            <person name="Putnam N.H."/>
            <person name="Rokhsar D.S."/>
        </authorList>
    </citation>
    <scope>NUCLEOTIDE SEQUENCE [LARGE SCALE GENOMIC DNA]</scope>
</reference>
<name>V4AGE8_LOTGI</name>
<dbReference type="GO" id="GO:0030378">
    <property type="term" value="F:serine racemase activity"/>
    <property type="evidence" value="ECO:0007669"/>
    <property type="project" value="TreeGrafter"/>
</dbReference>
<sequence>MEVANCTISFNEVEKARENISKFIHKTPVYTNSTINNITGRSIFFKAENFQKTGSFKARGALNTVTCMMNSDLHPEGGSVTCSSGNHGQALAWAANTVGLPSSVVIPRHAPLIKKEAIKEYGANLIECGSKYMDRVTMCQKAALELNYDIIPSSDHPDVIAGQGTIALEFFEAIPNLDALFVSVGGGGMIAGIAIAAKHINPDIKVYAVEPDGKILEKCLRSGQKLWPAPPQYLDTIADGIMRQSVADVAWPYMLENVEKEVFTVNDEEIVNAMKFVFERMKLVIETSAAATVAAVMSDQFKKLDDTIQNVGVILCGGNVDINNLPW</sequence>
<dbReference type="GO" id="GO:0000287">
    <property type="term" value="F:magnesium ion binding"/>
    <property type="evidence" value="ECO:0007669"/>
    <property type="project" value="TreeGrafter"/>
</dbReference>
<dbReference type="AlphaFoldDB" id="V4AGE8"/>
<accession>V4AGE8</accession>
<comment type="similarity">
    <text evidence="5">Belongs to the serine/threonine dehydratase family.</text>
</comment>
<keyword evidence="9" id="KW-0456">Lyase</keyword>
<gene>
    <name evidence="12" type="ORF">LOTGIDRAFT_227146</name>
</gene>
<dbReference type="HOGENOM" id="CLU_021152_4_2_1"/>